<organism evidence="2 3">
    <name type="scientific">Ornithinibacillus hominis</name>
    <dbReference type="NCBI Taxonomy" id="2763055"/>
    <lineage>
        <taxon>Bacteria</taxon>
        <taxon>Bacillati</taxon>
        <taxon>Bacillota</taxon>
        <taxon>Bacilli</taxon>
        <taxon>Bacillales</taxon>
        <taxon>Bacillaceae</taxon>
        <taxon>Ornithinibacillus</taxon>
    </lineage>
</organism>
<evidence type="ECO:0000313" key="2">
    <source>
        <dbReference type="EMBL" id="MBC5638346.1"/>
    </source>
</evidence>
<accession>A0A923RJX5</accession>
<dbReference type="Proteomes" id="UP000637359">
    <property type="component" value="Unassembled WGS sequence"/>
</dbReference>
<proteinExistence type="predicted"/>
<dbReference type="RefSeq" id="WP_186871056.1">
    <property type="nucleotide sequence ID" value="NZ_JACOOL010000015.1"/>
</dbReference>
<feature type="transmembrane region" description="Helical" evidence="1">
    <location>
        <begin position="15"/>
        <end position="38"/>
    </location>
</feature>
<name>A0A923RJX5_9BACI</name>
<dbReference type="InterPro" id="IPR025627">
    <property type="entry name" value="YfzA"/>
</dbReference>
<dbReference type="AlphaFoldDB" id="A0A923RJX5"/>
<gene>
    <name evidence="2" type="ORF">H8S33_16320</name>
</gene>
<evidence type="ECO:0008006" key="4">
    <source>
        <dbReference type="Google" id="ProtNLM"/>
    </source>
</evidence>
<reference evidence="2" key="1">
    <citation type="submission" date="2020-08" db="EMBL/GenBank/DDBJ databases">
        <title>Genome public.</title>
        <authorList>
            <person name="Liu C."/>
            <person name="Sun Q."/>
        </authorList>
    </citation>
    <scope>NUCLEOTIDE SEQUENCE</scope>
    <source>
        <strain evidence="2">BX22</strain>
    </source>
</reference>
<keyword evidence="1" id="KW-0812">Transmembrane</keyword>
<comment type="caution">
    <text evidence="2">The sequence shown here is derived from an EMBL/GenBank/DDBJ whole genome shotgun (WGS) entry which is preliminary data.</text>
</comment>
<dbReference type="EMBL" id="JACOOL010000015">
    <property type="protein sequence ID" value="MBC5638346.1"/>
    <property type="molecule type" value="Genomic_DNA"/>
</dbReference>
<keyword evidence="3" id="KW-1185">Reference proteome</keyword>
<keyword evidence="1" id="KW-1133">Transmembrane helix</keyword>
<protein>
    <recommendedName>
        <fullName evidence="4">YfzA-like protein</fullName>
    </recommendedName>
</protein>
<sequence>MVTKQNSRPFWRESWVSSIGVFILSQLIFITLEATGWMPNYRDMDGKLLGNIMEAAFFKEWFTYYETPHLNLLTLFFGIAFLIPGIIGAIRYVIRKQKD</sequence>
<evidence type="ECO:0000313" key="3">
    <source>
        <dbReference type="Proteomes" id="UP000637359"/>
    </source>
</evidence>
<feature type="transmembrane region" description="Helical" evidence="1">
    <location>
        <begin position="72"/>
        <end position="94"/>
    </location>
</feature>
<keyword evidence="1" id="KW-0472">Membrane</keyword>
<dbReference type="Pfam" id="PF14118">
    <property type="entry name" value="YfzA"/>
    <property type="match status" value="1"/>
</dbReference>
<evidence type="ECO:0000256" key="1">
    <source>
        <dbReference type="SAM" id="Phobius"/>
    </source>
</evidence>